<dbReference type="GO" id="GO:0005886">
    <property type="term" value="C:plasma membrane"/>
    <property type="evidence" value="ECO:0007669"/>
    <property type="project" value="TreeGrafter"/>
</dbReference>
<reference evidence="3" key="1">
    <citation type="submission" date="2015-12" db="EMBL/GenBank/DDBJ databases">
        <title>De novo transcriptome assembly of four potential Pierce s Disease insect vectors from Arizona vineyards.</title>
        <authorList>
            <person name="Tassone E.E."/>
        </authorList>
    </citation>
    <scope>NUCLEOTIDE SEQUENCE</scope>
</reference>
<proteinExistence type="predicted"/>
<dbReference type="InterPro" id="IPR035899">
    <property type="entry name" value="DBL_dom_sf"/>
</dbReference>
<dbReference type="AlphaFoldDB" id="A0A1B6DWN8"/>
<name>A0A1B6DWN8_9HEMI</name>
<sequence>MVFLKFDEIFRPYTKYCAEQTQCQHYCREKHHESELFTAYLVWCETQKECNRLRLMDILVKPMQRITKYSLLLKAIQKHTESDEHKFSLNQMISRVDMFVNSVNTTLRQKQDLEKLRGVIARIEAYDVVDSKDEDLERLVKSYNDLDLTCPMPGCCNSQQRHLLLEGDLKLKDNATSKVDVHCFLFTDMLLICKPASRRSEGRVRVLRQPYLVERLVAQELNREPSTLALVYLTEYRVPCGAFLLSSSDSKLIKNWAANIRKAQELYGAAKLATTAKTHSMLALSHQQSSYYDDDWVDETMDNTDLDTHSVTSLGLFPLKSPRGSTRGSSLNHSHSGSMEMNEGSSISSISQSRGVSVENEIRESSQSSDEGVPPLGSDRTHLSMSPRHGHKCTSPNTLSIQVPVFSCLGQSLPDLNQVTCTSANPPNSLLLVPPRGTPHRGISYPPPSPPLRRAPALTLSRNPPLLKSRHIVSSASTSLATSNSCDLDIPVIADVGSSEAHQQPSQAQQRQALIKRLTRTDNKRYHTAGAIDDIKKQDSKDSSIHKRLSWNCGAAGPSLMNESAINTHRPIGIALSNDSIRSSSGVSSTGESVSSGLNVDSGGGILRGLLVEAFNEGLICTTPPVSPCSVNSDTQVTVPGQELSSESTNQLAELILNDPSLETSDV</sequence>
<dbReference type="PANTHER" id="PTHR13217">
    <property type="entry name" value="PLECKSTRIN HOMOLOGY DOMAIN-CONTAINING FAMILY G MEMBER 7"/>
    <property type="match status" value="1"/>
</dbReference>
<dbReference type="GO" id="GO:0030424">
    <property type="term" value="C:axon"/>
    <property type="evidence" value="ECO:0007669"/>
    <property type="project" value="TreeGrafter"/>
</dbReference>
<dbReference type="PROSITE" id="PS50010">
    <property type="entry name" value="DH_2"/>
    <property type="match status" value="1"/>
</dbReference>
<evidence type="ECO:0000259" key="2">
    <source>
        <dbReference type="PROSITE" id="PS50010"/>
    </source>
</evidence>
<protein>
    <recommendedName>
        <fullName evidence="2">DH domain-containing protein</fullName>
    </recommendedName>
</protein>
<dbReference type="EMBL" id="GEDC01007194">
    <property type="protein sequence ID" value="JAS30104.1"/>
    <property type="molecule type" value="Transcribed_RNA"/>
</dbReference>
<dbReference type="CDD" id="cd13244">
    <property type="entry name" value="PH_PLEKHG5_G6"/>
    <property type="match status" value="1"/>
</dbReference>
<evidence type="ECO:0000313" key="3">
    <source>
        <dbReference type="EMBL" id="JAS30104.1"/>
    </source>
</evidence>
<dbReference type="Gene3D" id="1.20.900.10">
    <property type="entry name" value="Dbl homology (DH) domain"/>
    <property type="match status" value="1"/>
</dbReference>
<feature type="domain" description="DH" evidence="2">
    <location>
        <begin position="1"/>
        <end position="106"/>
    </location>
</feature>
<dbReference type="InterPro" id="IPR001849">
    <property type="entry name" value="PH_domain"/>
</dbReference>
<dbReference type="InterPro" id="IPR040181">
    <property type="entry name" value="PKHG5/7"/>
</dbReference>
<dbReference type="GO" id="GO:0030139">
    <property type="term" value="C:endocytic vesicle"/>
    <property type="evidence" value="ECO:0007669"/>
    <property type="project" value="TreeGrafter"/>
</dbReference>
<dbReference type="GO" id="GO:0005085">
    <property type="term" value="F:guanyl-nucleotide exchange factor activity"/>
    <property type="evidence" value="ECO:0007669"/>
    <property type="project" value="InterPro"/>
</dbReference>
<dbReference type="Pfam" id="PF00621">
    <property type="entry name" value="RhoGEF"/>
    <property type="match status" value="1"/>
</dbReference>
<organism evidence="3">
    <name type="scientific">Clastoptera arizonana</name>
    <name type="common">Arizona spittle bug</name>
    <dbReference type="NCBI Taxonomy" id="38151"/>
    <lineage>
        <taxon>Eukaryota</taxon>
        <taxon>Metazoa</taxon>
        <taxon>Ecdysozoa</taxon>
        <taxon>Arthropoda</taxon>
        <taxon>Hexapoda</taxon>
        <taxon>Insecta</taxon>
        <taxon>Pterygota</taxon>
        <taxon>Neoptera</taxon>
        <taxon>Paraneoptera</taxon>
        <taxon>Hemiptera</taxon>
        <taxon>Auchenorrhyncha</taxon>
        <taxon>Cercopoidea</taxon>
        <taxon>Clastopteridae</taxon>
        <taxon>Clastoptera</taxon>
    </lineage>
</organism>
<dbReference type="InterPro" id="IPR000219">
    <property type="entry name" value="DH_dom"/>
</dbReference>
<accession>A0A1B6DWN8</accession>
<dbReference type="GO" id="GO:0043542">
    <property type="term" value="P:endothelial cell migration"/>
    <property type="evidence" value="ECO:0007669"/>
    <property type="project" value="TreeGrafter"/>
</dbReference>
<dbReference type="SUPFAM" id="SSF50729">
    <property type="entry name" value="PH domain-like"/>
    <property type="match status" value="1"/>
</dbReference>
<feature type="region of interest" description="Disordered" evidence="1">
    <location>
        <begin position="317"/>
        <end position="396"/>
    </location>
</feature>
<evidence type="ECO:0000256" key="1">
    <source>
        <dbReference type="SAM" id="MobiDB-lite"/>
    </source>
</evidence>
<gene>
    <name evidence="3" type="ORF">g.40595</name>
</gene>
<dbReference type="InterPro" id="IPR011993">
    <property type="entry name" value="PH-like_dom_sf"/>
</dbReference>
<dbReference type="Gene3D" id="2.30.29.30">
    <property type="entry name" value="Pleckstrin-homology domain (PH domain)/Phosphotyrosine-binding domain (PTB)"/>
    <property type="match status" value="1"/>
</dbReference>
<feature type="compositionally biased region" description="Low complexity" evidence="1">
    <location>
        <begin position="334"/>
        <end position="359"/>
    </location>
</feature>
<dbReference type="SMART" id="SM00233">
    <property type="entry name" value="PH"/>
    <property type="match status" value="1"/>
</dbReference>
<feature type="compositionally biased region" description="Polar residues" evidence="1">
    <location>
        <begin position="323"/>
        <end position="333"/>
    </location>
</feature>
<dbReference type="PANTHER" id="PTHR13217:SF11">
    <property type="entry name" value="PLECKSTRIN HOMOLOGY DOMAIN-CONTAINING FAMILY G MEMBER 5"/>
    <property type="match status" value="1"/>
</dbReference>
<dbReference type="SUPFAM" id="SSF48065">
    <property type="entry name" value="DBL homology domain (DH-domain)"/>
    <property type="match status" value="1"/>
</dbReference>
<dbReference type="GO" id="GO:0007266">
    <property type="term" value="P:Rho protein signal transduction"/>
    <property type="evidence" value="ECO:0007669"/>
    <property type="project" value="TreeGrafter"/>
</dbReference>